<dbReference type="AlphaFoldDB" id="A0AAU9J3H6"/>
<evidence type="ECO:0000256" key="3">
    <source>
        <dbReference type="PROSITE-ProRule" id="PRU00023"/>
    </source>
</evidence>
<dbReference type="SMART" id="SM00248">
    <property type="entry name" value="ANK"/>
    <property type="match status" value="5"/>
</dbReference>
<keyword evidence="1" id="KW-0677">Repeat</keyword>
<evidence type="ECO:0000313" key="5">
    <source>
        <dbReference type="Proteomes" id="UP001162131"/>
    </source>
</evidence>
<dbReference type="InterPro" id="IPR036770">
    <property type="entry name" value="Ankyrin_rpt-contain_sf"/>
</dbReference>
<dbReference type="Proteomes" id="UP001162131">
    <property type="component" value="Unassembled WGS sequence"/>
</dbReference>
<evidence type="ECO:0000256" key="1">
    <source>
        <dbReference type="ARBA" id="ARBA00022737"/>
    </source>
</evidence>
<name>A0AAU9J3H6_9CILI</name>
<reference evidence="4" key="1">
    <citation type="submission" date="2021-09" db="EMBL/GenBank/DDBJ databases">
        <authorList>
            <consortium name="AG Swart"/>
            <person name="Singh M."/>
            <person name="Singh A."/>
            <person name="Seah K."/>
            <person name="Emmerich C."/>
        </authorList>
    </citation>
    <scope>NUCLEOTIDE SEQUENCE</scope>
    <source>
        <strain evidence="4">ATCC30299</strain>
    </source>
</reference>
<dbReference type="Gene3D" id="1.25.40.20">
    <property type="entry name" value="Ankyrin repeat-containing domain"/>
    <property type="match status" value="2"/>
</dbReference>
<accession>A0AAU9J3H6</accession>
<sequence>MGNKNVKAKELVYELCKNDITSLSVTLKTFKSLDFLLDIPSDLREKFKIPYYWHPSPLHLICYFKNYDLLEFVFEAFEHIDLNIQDNNGYTPLMSSIRKEDIYFCERLLEYGALHTTNNQFDNGDSPLHYACDIGNINIVKLLLDYGAIIDIPNALKITPLMYAVQKEHWKLVKVLLSYKSDPTIKDIYGDTALHWAIKKKAKKAIIDELIRGRDLTELLYDKNEEGITLLQLWRINMPNEDPLFLNQSNTSETVTDRTASFEKFEEENPIVLEPVQKPNIVLKSVGKIIDFFITDELSWTNN</sequence>
<feature type="repeat" description="ANK" evidence="3">
    <location>
        <begin position="123"/>
        <end position="155"/>
    </location>
</feature>
<proteinExistence type="predicted"/>
<dbReference type="InterPro" id="IPR002110">
    <property type="entry name" value="Ankyrin_rpt"/>
</dbReference>
<dbReference type="PANTHER" id="PTHR24134:SF9">
    <property type="entry name" value="ANKYRIN REPEAT AND SOCS BOX PROTEIN 8"/>
    <property type="match status" value="1"/>
</dbReference>
<keyword evidence="5" id="KW-1185">Reference proteome</keyword>
<dbReference type="EMBL" id="CAJZBQ010000020">
    <property type="protein sequence ID" value="CAG9318492.1"/>
    <property type="molecule type" value="Genomic_DNA"/>
</dbReference>
<gene>
    <name evidence="4" type="ORF">BSTOLATCC_MIC20965</name>
</gene>
<keyword evidence="2 3" id="KW-0040">ANK repeat</keyword>
<evidence type="ECO:0000256" key="2">
    <source>
        <dbReference type="ARBA" id="ARBA00023043"/>
    </source>
</evidence>
<dbReference type="PROSITE" id="PS50088">
    <property type="entry name" value="ANK_REPEAT"/>
    <property type="match status" value="1"/>
</dbReference>
<evidence type="ECO:0008006" key="6">
    <source>
        <dbReference type="Google" id="ProtNLM"/>
    </source>
</evidence>
<protein>
    <recommendedName>
        <fullName evidence="6">Ankyrin repeat protein</fullName>
    </recommendedName>
</protein>
<dbReference type="PANTHER" id="PTHR24134">
    <property type="entry name" value="ANKYRIN REPEAT-CONTAINING PROTEIN DDB_G0279043"/>
    <property type="match status" value="1"/>
</dbReference>
<dbReference type="Pfam" id="PF12796">
    <property type="entry name" value="Ank_2"/>
    <property type="match status" value="2"/>
</dbReference>
<organism evidence="4 5">
    <name type="scientific">Blepharisma stoltei</name>
    <dbReference type="NCBI Taxonomy" id="1481888"/>
    <lineage>
        <taxon>Eukaryota</taxon>
        <taxon>Sar</taxon>
        <taxon>Alveolata</taxon>
        <taxon>Ciliophora</taxon>
        <taxon>Postciliodesmatophora</taxon>
        <taxon>Heterotrichea</taxon>
        <taxon>Heterotrichida</taxon>
        <taxon>Blepharismidae</taxon>
        <taxon>Blepharisma</taxon>
    </lineage>
</organism>
<comment type="caution">
    <text evidence="4">The sequence shown here is derived from an EMBL/GenBank/DDBJ whole genome shotgun (WGS) entry which is preliminary data.</text>
</comment>
<dbReference type="SUPFAM" id="SSF48403">
    <property type="entry name" value="Ankyrin repeat"/>
    <property type="match status" value="1"/>
</dbReference>
<dbReference type="PROSITE" id="PS50297">
    <property type="entry name" value="ANK_REP_REGION"/>
    <property type="match status" value="1"/>
</dbReference>
<evidence type="ECO:0000313" key="4">
    <source>
        <dbReference type="EMBL" id="CAG9318492.1"/>
    </source>
</evidence>